<evidence type="ECO:0000256" key="9">
    <source>
        <dbReference type="ARBA" id="ARBA00023157"/>
    </source>
</evidence>
<feature type="transmembrane region" description="Helical" evidence="12">
    <location>
        <begin position="59"/>
        <end position="78"/>
    </location>
</feature>
<keyword evidence="3" id="KW-0813">Transport</keyword>
<evidence type="ECO:0000256" key="7">
    <source>
        <dbReference type="ARBA" id="ARBA00023002"/>
    </source>
</evidence>
<dbReference type="EMBL" id="QFPP01000008">
    <property type="protein sequence ID" value="PZQ77895.1"/>
    <property type="molecule type" value="Genomic_DNA"/>
</dbReference>
<comment type="caution">
    <text evidence="13">The sequence shown here is derived from an EMBL/GenBank/DDBJ whole genome shotgun (WGS) entry which is preliminary data.</text>
</comment>
<dbReference type="Proteomes" id="UP000249135">
    <property type="component" value="Unassembled WGS sequence"/>
</dbReference>
<comment type="subcellular location">
    <subcellularLocation>
        <location evidence="1">Membrane</location>
        <topology evidence="1">Multi-pass membrane protein</topology>
    </subcellularLocation>
</comment>
<dbReference type="GO" id="GO:0006457">
    <property type="term" value="P:protein folding"/>
    <property type="evidence" value="ECO:0007669"/>
    <property type="project" value="InterPro"/>
</dbReference>
<feature type="transmembrane region" description="Helical" evidence="12">
    <location>
        <begin position="129"/>
        <end position="152"/>
    </location>
</feature>
<comment type="similarity">
    <text evidence="2">Belongs to the DsbB family. BdbC subfamily.</text>
</comment>
<evidence type="ECO:0000256" key="3">
    <source>
        <dbReference type="ARBA" id="ARBA00022448"/>
    </source>
</evidence>
<sequence length="158" mass="17265">MRNTARKPVAHNTAAEASGSLTWRTWSLLALSWVVALTSFLGALFFSEVMKLAPCALCWYQRIAMFPLVLILGIGAFAQDRTCIRYALPLATAGWVIAGYHLLLSEGLIPKDLQPCGQGTSCVEVTLKYGFVTIPMLSLTAFSLVLLLLVAARRMSEK</sequence>
<evidence type="ECO:0000313" key="13">
    <source>
        <dbReference type="EMBL" id="PZQ77895.1"/>
    </source>
</evidence>
<dbReference type="InterPro" id="IPR012187">
    <property type="entry name" value="Disulphide_bond_form_BdbC"/>
</dbReference>
<accession>A0A2W5QSL4</accession>
<dbReference type="AlphaFoldDB" id="A0A2W5QSL4"/>
<dbReference type="Pfam" id="PF02600">
    <property type="entry name" value="DsbB"/>
    <property type="match status" value="1"/>
</dbReference>
<keyword evidence="9" id="KW-1015">Disulfide bond</keyword>
<keyword evidence="11" id="KW-0676">Redox-active center</keyword>
<gene>
    <name evidence="13" type="ORF">DI563_02325</name>
</gene>
<proteinExistence type="inferred from homology"/>
<keyword evidence="4 12" id="KW-0812">Transmembrane</keyword>
<evidence type="ECO:0000256" key="10">
    <source>
        <dbReference type="ARBA" id="ARBA00023186"/>
    </source>
</evidence>
<dbReference type="PANTHER" id="PTHR43469">
    <property type="entry name" value="DISULFIDE FORMATION PROTEIN-RELATED"/>
    <property type="match status" value="1"/>
</dbReference>
<dbReference type="PIRSF" id="PIRSF036659">
    <property type="entry name" value="BdbC"/>
    <property type="match status" value="1"/>
</dbReference>
<reference evidence="13 14" key="1">
    <citation type="submission" date="2017-08" db="EMBL/GenBank/DDBJ databases">
        <title>Infants hospitalized years apart are colonized by the same room-sourced microbial strains.</title>
        <authorList>
            <person name="Brooks B."/>
            <person name="Olm M.R."/>
            <person name="Firek B.A."/>
            <person name="Baker R."/>
            <person name="Thomas B.C."/>
            <person name="Morowitz M.J."/>
            <person name="Banfield J.F."/>
        </authorList>
    </citation>
    <scope>NUCLEOTIDE SEQUENCE [LARGE SCALE GENOMIC DNA]</scope>
    <source>
        <strain evidence="13">S2_005_003_R2_41</strain>
    </source>
</reference>
<dbReference type="SUPFAM" id="SSF158442">
    <property type="entry name" value="DsbB-like"/>
    <property type="match status" value="1"/>
</dbReference>
<name>A0A2W5QSL4_VARPD</name>
<feature type="transmembrane region" description="Helical" evidence="12">
    <location>
        <begin position="90"/>
        <end position="109"/>
    </location>
</feature>
<dbReference type="GO" id="GO:0016020">
    <property type="term" value="C:membrane"/>
    <property type="evidence" value="ECO:0007669"/>
    <property type="project" value="UniProtKB-SubCell"/>
</dbReference>
<evidence type="ECO:0000256" key="8">
    <source>
        <dbReference type="ARBA" id="ARBA00023136"/>
    </source>
</evidence>
<keyword evidence="6 12" id="KW-1133">Transmembrane helix</keyword>
<evidence type="ECO:0000256" key="11">
    <source>
        <dbReference type="ARBA" id="ARBA00023284"/>
    </source>
</evidence>
<evidence type="ECO:0000256" key="12">
    <source>
        <dbReference type="SAM" id="Phobius"/>
    </source>
</evidence>
<evidence type="ECO:0000256" key="2">
    <source>
        <dbReference type="ARBA" id="ARBA00007602"/>
    </source>
</evidence>
<evidence type="ECO:0000256" key="6">
    <source>
        <dbReference type="ARBA" id="ARBA00022989"/>
    </source>
</evidence>
<keyword evidence="10" id="KW-0143">Chaperone</keyword>
<keyword evidence="7" id="KW-0560">Oxidoreductase</keyword>
<dbReference type="InterPro" id="IPR003752">
    <property type="entry name" value="DiS_bond_form_DsbB/BdbC"/>
</dbReference>
<evidence type="ECO:0000256" key="5">
    <source>
        <dbReference type="ARBA" id="ARBA00022982"/>
    </source>
</evidence>
<keyword evidence="8 12" id="KW-0472">Membrane</keyword>
<dbReference type="PANTHER" id="PTHR43469:SF1">
    <property type="entry name" value="SPBETA PROPHAGE-DERIVED DISULFIDE BOND FORMATION PROTEIN B"/>
    <property type="match status" value="1"/>
</dbReference>
<keyword evidence="5" id="KW-0249">Electron transport</keyword>
<dbReference type="GO" id="GO:0015035">
    <property type="term" value="F:protein-disulfide reductase activity"/>
    <property type="evidence" value="ECO:0007669"/>
    <property type="project" value="InterPro"/>
</dbReference>
<dbReference type="Gene3D" id="1.20.1550.10">
    <property type="entry name" value="DsbB-like"/>
    <property type="match status" value="1"/>
</dbReference>
<evidence type="ECO:0000313" key="14">
    <source>
        <dbReference type="Proteomes" id="UP000249135"/>
    </source>
</evidence>
<organism evidence="13 14">
    <name type="scientific">Variovorax paradoxus</name>
    <dbReference type="NCBI Taxonomy" id="34073"/>
    <lineage>
        <taxon>Bacteria</taxon>
        <taxon>Pseudomonadati</taxon>
        <taxon>Pseudomonadota</taxon>
        <taxon>Betaproteobacteria</taxon>
        <taxon>Burkholderiales</taxon>
        <taxon>Comamonadaceae</taxon>
        <taxon>Variovorax</taxon>
    </lineage>
</organism>
<evidence type="ECO:0000256" key="4">
    <source>
        <dbReference type="ARBA" id="ARBA00022692"/>
    </source>
</evidence>
<evidence type="ECO:0000256" key="1">
    <source>
        <dbReference type="ARBA" id="ARBA00004141"/>
    </source>
</evidence>
<protein>
    <submittedName>
        <fullName evidence="13">Disulfide bond formation protein B</fullName>
    </submittedName>
</protein>
<dbReference type="InterPro" id="IPR023380">
    <property type="entry name" value="DsbB-like_sf"/>
</dbReference>
<feature type="transmembrane region" description="Helical" evidence="12">
    <location>
        <begin position="28"/>
        <end position="47"/>
    </location>
</feature>